<evidence type="ECO:0000259" key="5">
    <source>
        <dbReference type="SMART" id="SM00849"/>
    </source>
</evidence>
<gene>
    <name evidence="6" type="ORF">ACFOWS_18985</name>
</gene>
<dbReference type="SMART" id="SM00849">
    <property type="entry name" value="Lactamase_B"/>
    <property type="match status" value="1"/>
</dbReference>
<evidence type="ECO:0000256" key="3">
    <source>
        <dbReference type="ARBA" id="ARBA00022801"/>
    </source>
</evidence>
<dbReference type="InterPro" id="IPR051013">
    <property type="entry name" value="MBL_superfamily_lactonases"/>
</dbReference>
<evidence type="ECO:0000256" key="2">
    <source>
        <dbReference type="ARBA" id="ARBA00022723"/>
    </source>
</evidence>
<reference evidence="7" key="1">
    <citation type="journal article" date="2019" name="Int. J. Syst. Evol. Microbiol.">
        <title>The Global Catalogue of Microorganisms (GCM) 10K type strain sequencing project: providing services to taxonomists for standard genome sequencing and annotation.</title>
        <authorList>
            <consortium name="The Broad Institute Genomics Platform"/>
            <consortium name="The Broad Institute Genome Sequencing Center for Infectious Disease"/>
            <person name="Wu L."/>
            <person name="Ma J."/>
        </authorList>
    </citation>
    <scope>NUCLEOTIDE SEQUENCE [LARGE SCALE GENOMIC DNA]</scope>
    <source>
        <strain evidence="7">CGMCC 1.15774</strain>
    </source>
</reference>
<evidence type="ECO:0000313" key="6">
    <source>
        <dbReference type="EMBL" id="MFC4222241.1"/>
    </source>
</evidence>
<dbReference type="InterPro" id="IPR036866">
    <property type="entry name" value="RibonucZ/Hydroxyglut_hydro"/>
</dbReference>
<organism evidence="6 7">
    <name type="scientific">Flagellimonas marina</name>
    <dbReference type="NCBI Taxonomy" id="1775168"/>
    <lineage>
        <taxon>Bacteria</taxon>
        <taxon>Pseudomonadati</taxon>
        <taxon>Bacteroidota</taxon>
        <taxon>Flavobacteriia</taxon>
        <taxon>Flavobacteriales</taxon>
        <taxon>Flavobacteriaceae</taxon>
        <taxon>Flagellimonas</taxon>
    </lineage>
</organism>
<dbReference type="Proteomes" id="UP001595841">
    <property type="component" value="Unassembled WGS sequence"/>
</dbReference>
<protein>
    <submittedName>
        <fullName evidence="6">MBL fold metallo-hydrolase</fullName>
    </submittedName>
</protein>
<accession>A0ABV8PU87</accession>
<dbReference type="Gene3D" id="3.60.15.10">
    <property type="entry name" value="Ribonuclease Z/Hydroxyacylglutathione hydrolase-like"/>
    <property type="match status" value="1"/>
</dbReference>
<sequence length="214" mass="24564">AGLSLAETREPEKRLGKELVEITGFKFDENLTAVRQIENLGLNPKNVTDIICSHLDPDHIGGTADFPEAKIHVTREEYKAFKNGDDRYLKQQLEHDPEMVLYENDDSEWLGLPARKLSMDFEVYLIPLFGHTLGHCGVAYKDGGRWVFYVGDAYYLRAELTDKHHPVDQLATIRAVDNEMRIESLNKVRKLIEDYGDTIDYFGYHDPEEFSVSI</sequence>
<dbReference type="EMBL" id="JBHSCL010000016">
    <property type="protein sequence ID" value="MFC4222241.1"/>
    <property type="molecule type" value="Genomic_DNA"/>
</dbReference>
<feature type="domain" description="Metallo-beta-lactamase" evidence="5">
    <location>
        <begin position="28"/>
        <end position="205"/>
    </location>
</feature>
<keyword evidence="4" id="KW-0862">Zinc</keyword>
<dbReference type="PANTHER" id="PTHR42978">
    <property type="entry name" value="QUORUM-QUENCHING LACTONASE YTNP-RELATED-RELATED"/>
    <property type="match status" value="1"/>
</dbReference>
<dbReference type="RefSeq" id="WP_379768151.1">
    <property type="nucleotide sequence ID" value="NZ_JBHSCL010000016.1"/>
</dbReference>
<comment type="caution">
    <text evidence="6">The sequence shown here is derived from an EMBL/GenBank/DDBJ whole genome shotgun (WGS) entry which is preliminary data.</text>
</comment>
<keyword evidence="7" id="KW-1185">Reference proteome</keyword>
<proteinExistence type="inferred from homology"/>
<name>A0ABV8PU87_9FLAO</name>
<keyword evidence="2" id="KW-0479">Metal-binding</keyword>
<dbReference type="InterPro" id="IPR001279">
    <property type="entry name" value="Metallo-B-lactamas"/>
</dbReference>
<dbReference type="PANTHER" id="PTHR42978:SF3">
    <property type="entry name" value="BLR3078 PROTEIN"/>
    <property type="match status" value="1"/>
</dbReference>
<dbReference type="SUPFAM" id="SSF56281">
    <property type="entry name" value="Metallo-hydrolase/oxidoreductase"/>
    <property type="match status" value="1"/>
</dbReference>
<evidence type="ECO:0000256" key="4">
    <source>
        <dbReference type="ARBA" id="ARBA00022833"/>
    </source>
</evidence>
<dbReference type="Pfam" id="PF00753">
    <property type="entry name" value="Lactamase_B"/>
    <property type="match status" value="1"/>
</dbReference>
<keyword evidence="3" id="KW-0378">Hydrolase</keyword>
<evidence type="ECO:0000313" key="7">
    <source>
        <dbReference type="Proteomes" id="UP001595841"/>
    </source>
</evidence>
<feature type="non-terminal residue" evidence="6">
    <location>
        <position position="1"/>
    </location>
</feature>
<evidence type="ECO:0000256" key="1">
    <source>
        <dbReference type="ARBA" id="ARBA00007749"/>
    </source>
</evidence>
<comment type="similarity">
    <text evidence="1">Belongs to the metallo-beta-lactamase superfamily.</text>
</comment>